<feature type="chain" id="PRO_5006912400" evidence="1">
    <location>
        <begin position="26"/>
        <end position="438"/>
    </location>
</feature>
<dbReference type="Gene3D" id="3.30.830.10">
    <property type="entry name" value="Metalloenzyme, LuxS/M16 peptidase-like"/>
    <property type="match status" value="2"/>
</dbReference>
<feature type="domain" description="Peptidase M16 C-terminal" evidence="3">
    <location>
        <begin position="196"/>
        <end position="370"/>
    </location>
</feature>
<dbReference type="PANTHER" id="PTHR11851">
    <property type="entry name" value="METALLOPROTEASE"/>
    <property type="match status" value="1"/>
</dbReference>
<dbReference type="InterPro" id="IPR007863">
    <property type="entry name" value="Peptidase_M16_C"/>
</dbReference>
<keyword evidence="5" id="KW-1185">Reference proteome</keyword>
<evidence type="ECO:0000259" key="2">
    <source>
        <dbReference type="Pfam" id="PF00675"/>
    </source>
</evidence>
<dbReference type="GO" id="GO:0008233">
    <property type="term" value="F:peptidase activity"/>
    <property type="evidence" value="ECO:0007669"/>
    <property type="project" value="UniProtKB-KW"/>
</dbReference>
<dbReference type="Pfam" id="PF05193">
    <property type="entry name" value="Peptidase_M16_C"/>
    <property type="match status" value="1"/>
</dbReference>
<dbReference type="InterPro" id="IPR011249">
    <property type="entry name" value="Metalloenz_LuxS/M16"/>
</dbReference>
<keyword evidence="4" id="KW-0645">Protease</keyword>
<dbReference type="RefSeq" id="WP_058495361.1">
    <property type="nucleotide sequence ID" value="NZ_CAAAIU010000007.1"/>
</dbReference>
<feature type="domain" description="Peptidase M16 N-terminal" evidence="2">
    <location>
        <begin position="43"/>
        <end position="188"/>
    </location>
</feature>
<evidence type="ECO:0000259" key="3">
    <source>
        <dbReference type="Pfam" id="PF05193"/>
    </source>
</evidence>
<dbReference type="OrthoDB" id="9811314at2"/>
<keyword evidence="1" id="KW-0732">Signal</keyword>
<dbReference type="InterPro" id="IPR050361">
    <property type="entry name" value="MPP/UQCRC_Complex"/>
</dbReference>
<dbReference type="EMBL" id="LNXY01000020">
    <property type="protein sequence ID" value="KTC87421.1"/>
    <property type="molecule type" value="Genomic_DNA"/>
</dbReference>
<gene>
    <name evidence="4" type="ORF">Ldro_1040</name>
</gene>
<evidence type="ECO:0000313" key="5">
    <source>
        <dbReference type="Proteomes" id="UP000054736"/>
    </source>
</evidence>
<organism evidence="4 5">
    <name type="scientific">Legionella drozanskii LLAP-1</name>
    <dbReference type="NCBI Taxonomy" id="1212489"/>
    <lineage>
        <taxon>Bacteria</taxon>
        <taxon>Pseudomonadati</taxon>
        <taxon>Pseudomonadota</taxon>
        <taxon>Gammaproteobacteria</taxon>
        <taxon>Legionellales</taxon>
        <taxon>Legionellaceae</taxon>
        <taxon>Legionella</taxon>
    </lineage>
</organism>
<reference evidence="4 5" key="1">
    <citation type="submission" date="2015-11" db="EMBL/GenBank/DDBJ databases">
        <title>Genomic analysis of 38 Legionella species identifies large and diverse effector repertoires.</title>
        <authorList>
            <person name="Burstein D."/>
            <person name="Amaro F."/>
            <person name="Zusman T."/>
            <person name="Lifshitz Z."/>
            <person name="Cohen O."/>
            <person name="Gilbert J.A."/>
            <person name="Pupko T."/>
            <person name="Shuman H.A."/>
            <person name="Segal G."/>
        </authorList>
    </citation>
    <scope>NUCLEOTIDE SEQUENCE [LARGE SCALE GENOMIC DNA]</scope>
    <source>
        <strain evidence="4 5">ATCC 700990</strain>
    </source>
</reference>
<feature type="signal peptide" evidence="1">
    <location>
        <begin position="1"/>
        <end position="25"/>
    </location>
</feature>
<dbReference type="SUPFAM" id="SSF63411">
    <property type="entry name" value="LuxS/MPP-like metallohydrolase"/>
    <property type="match status" value="2"/>
</dbReference>
<proteinExistence type="predicted"/>
<comment type="caution">
    <text evidence="4">The sequence shown here is derived from an EMBL/GenBank/DDBJ whole genome shotgun (WGS) entry which is preliminary data.</text>
</comment>
<dbReference type="AlphaFoldDB" id="A0A0W0SW47"/>
<dbReference type="Proteomes" id="UP000054736">
    <property type="component" value="Unassembled WGS sequence"/>
</dbReference>
<sequence>MKFSSKLKFLFAGFLVLSSSQTLYANSFKTQQWKTSQGARVVFYQAQEVPMLNISIAFAAGSAYDGNQFGLSTLTTNLMNQGSAGMDATKVAENLADTGAQFVSENSRDMVALSLKTLTNPNAMKKALETFAAIVTKPDFPKEAFEREKNQQLLSIAQTQESPDDVANQLLFKKLYLDHPYAHSINGTKETVMAMSSTDVRNFYKRYFVSANAVIVIVGAVDTVTAHRVAEQITAGLAQGQAAPTIPKALPLSAGEKVSVDFPSSQTMLRLSEIGIDHHDPAYFPLTVGNYILGGGALVSILSREVREKRGLTYGVTSQFMPMPGNGPFIISLSTENKEAATALKVTEDTLANYLQNGPSEKELADAKQYLMGSFPLSLASNASIANMLLRIVFYNLPANYLDTYVDRINAVTTAEIKQAFQKQIHPDKMLVIAVGKM</sequence>
<dbReference type="GO" id="GO:0006508">
    <property type="term" value="P:proteolysis"/>
    <property type="evidence" value="ECO:0007669"/>
    <property type="project" value="UniProtKB-KW"/>
</dbReference>
<dbReference type="PATRIC" id="fig|1212489.4.peg.1095"/>
<accession>A0A0W0SW47</accession>
<dbReference type="PANTHER" id="PTHR11851:SF224">
    <property type="entry name" value="PROCESSING PROTEASE"/>
    <property type="match status" value="1"/>
</dbReference>
<dbReference type="GO" id="GO:0046872">
    <property type="term" value="F:metal ion binding"/>
    <property type="evidence" value="ECO:0007669"/>
    <property type="project" value="InterPro"/>
</dbReference>
<evidence type="ECO:0000256" key="1">
    <source>
        <dbReference type="SAM" id="SignalP"/>
    </source>
</evidence>
<dbReference type="Pfam" id="PF00675">
    <property type="entry name" value="Peptidase_M16"/>
    <property type="match status" value="1"/>
</dbReference>
<protein>
    <submittedName>
        <fullName evidence="4">Zinc protease (Peptidase, M16 family)</fullName>
    </submittedName>
</protein>
<dbReference type="STRING" id="1212489.Ldro_1040"/>
<name>A0A0W0SW47_9GAMM</name>
<dbReference type="InterPro" id="IPR011765">
    <property type="entry name" value="Pept_M16_N"/>
</dbReference>
<evidence type="ECO:0000313" key="4">
    <source>
        <dbReference type="EMBL" id="KTC87421.1"/>
    </source>
</evidence>
<keyword evidence="4" id="KW-0378">Hydrolase</keyword>